<accession>A0A086QBL3</accession>
<evidence type="ECO:0000313" key="2">
    <source>
        <dbReference type="EMBL" id="KFH09995.1"/>
    </source>
</evidence>
<feature type="compositionally biased region" description="Polar residues" evidence="1">
    <location>
        <begin position="94"/>
        <end position="103"/>
    </location>
</feature>
<reference evidence="2 3" key="2">
    <citation type="journal article" date="2015" name="Eukaryot. Cell">
        <title>Genetic mapping reveals that sinefungin resistance in Toxoplasma gondii is controlled by a putative amino acid transporter locus that can be used as a negative selectable marker.</title>
        <authorList>
            <person name="Behnke M.S."/>
            <person name="Khan A."/>
            <person name="Sibley L.D."/>
        </authorList>
    </citation>
    <scope>NUCLEOTIDE SEQUENCE [LARGE SCALE GENOMIC DNA]</scope>
    <source>
        <strain evidence="2 3">VAND</strain>
    </source>
</reference>
<feature type="region of interest" description="Disordered" evidence="1">
    <location>
        <begin position="88"/>
        <end position="112"/>
    </location>
</feature>
<reference evidence="2 3" key="1">
    <citation type="submission" date="2014-08" db="EMBL/GenBank/DDBJ databases">
        <authorList>
            <person name="Sibley D."/>
            <person name="Venepally P."/>
            <person name="Karamycheva S."/>
            <person name="Hadjithomas M."/>
            <person name="Khan A."/>
            <person name="Brunk B."/>
            <person name="Roos D."/>
            <person name="Caler E."/>
            <person name="Lorenzi H."/>
        </authorList>
    </citation>
    <scope>NUCLEOTIDE SEQUENCE [LARGE SCALE GENOMIC DNA]</scope>
    <source>
        <strain evidence="2 3">VAND</strain>
    </source>
</reference>
<dbReference type="Proteomes" id="UP000028840">
    <property type="component" value="Unassembled WGS sequence"/>
</dbReference>
<dbReference type="AlphaFoldDB" id="A0A086QBL3"/>
<dbReference type="VEuPathDB" id="ToxoDB:TGVAND_314490"/>
<comment type="caution">
    <text evidence="2">The sequence shown here is derived from an EMBL/GenBank/DDBJ whole genome shotgun (WGS) entry which is preliminary data.</text>
</comment>
<evidence type="ECO:0000256" key="1">
    <source>
        <dbReference type="SAM" id="MobiDB-lite"/>
    </source>
</evidence>
<organism evidence="2 3">
    <name type="scientific">Toxoplasma gondii VAND</name>
    <dbReference type="NCBI Taxonomy" id="933077"/>
    <lineage>
        <taxon>Eukaryota</taxon>
        <taxon>Sar</taxon>
        <taxon>Alveolata</taxon>
        <taxon>Apicomplexa</taxon>
        <taxon>Conoidasida</taxon>
        <taxon>Coccidia</taxon>
        <taxon>Eucoccidiorida</taxon>
        <taxon>Eimeriorina</taxon>
        <taxon>Sarcocystidae</taxon>
        <taxon>Toxoplasma</taxon>
    </lineage>
</organism>
<protein>
    <submittedName>
        <fullName evidence="2">Uncharacterized protein</fullName>
    </submittedName>
</protein>
<evidence type="ECO:0000313" key="3">
    <source>
        <dbReference type="Proteomes" id="UP000028840"/>
    </source>
</evidence>
<sequence length="112" mass="12820">MIVFVNERNKQIRHRAKNSRNEYQVIINVAFPQHAKVFFGRPLHLLVRRIRDTRLIAEDDIPEKGMYAQKSAPARTFLCIARNTPPGAGCVTPTKKSGTTTLDSDSRLWTRD</sequence>
<dbReference type="EMBL" id="AEYJ02000457">
    <property type="protein sequence ID" value="KFH09995.1"/>
    <property type="molecule type" value="Genomic_DNA"/>
</dbReference>
<proteinExistence type="predicted"/>
<name>A0A086QBL3_TOXGO</name>
<gene>
    <name evidence="2" type="ORF">TGVAND_314490</name>
</gene>